<dbReference type="PANTHER" id="PTHR13126">
    <property type="entry name" value="CHAPERONE ATP11"/>
    <property type="match status" value="1"/>
</dbReference>
<comment type="similarity">
    <text evidence="2">Belongs to the ATP11 family.</text>
</comment>
<name>A0ABR4P493_9HELO</name>
<evidence type="ECO:0000313" key="7">
    <source>
        <dbReference type="Proteomes" id="UP001629113"/>
    </source>
</evidence>
<evidence type="ECO:0000256" key="5">
    <source>
        <dbReference type="SAM" id="MobiDB-lite"/>
    </source>
</evidence>
<dbReference type="EMBL" id="JBFCZG010000010">
    <property type="protein sequence ID" value="KAL3417906.1"/>
    <property type="molecule type" value="Genomic_DNA"/>
</dbReference>
<comment type="caution">
    <text evidence="6">The sequence shown here is derived from an EMBL/GenBank/DDBJ whole genome shotgun (WGS) entry which is preliminary data.</text>
</comment>
<keyword evidence="4" id="KW-0496">Mitochondrion</keyword>
<reference evidence="6 7" key="1">
    <citation type="submission" date="2024-06" db="EMBL/GenBank/DDBJ databases">
        <title>Complete genome of Phlyctema vagabunda strain 19-DSS-EL-015.</title>
        <authorList>
            <person name="Fiorenzani C."/>
        </authorList>
    </citation>
    <scope>NUCLEOTIDE SEQUENCE [LARGE SCALE GENOMIC DNA]</scope>
    <source>
        <strain evidence="6 7">19-DSS-EL-015</strain>
    </source>
</reference>
<organism evidence="6 7">
    <name type="scientific">Phlyctema vagabunda</name>
    <dbReference type="NCBI Taxonomy" id="108571"/>
    <lineage>
        <taxon>Eukaryota</taxon>
        <taxon>Fungi</taxon>
        <taxon>Dikarya</taxon>
        <taxon>Ascomycota</taxon>
        <taxon>Pezizomycotina</taxon>
        <taxon>Leotiomycetes</taxon>
        <taxon>Helotiales</taxon>
        <taxon>Dermateaceae</taxon>
        <taxon>Phlyctema</taxon>
    </lineage>
</organism>
<feature type="compositionally biased region" description="Pro residues" evidence="5">
    <location>
        <begin position="90"/>
        <end position="99"/>
    </location>
</feature>
<keyword evidence="3" id="KW-0809">Transit peptide</keyword>
<sequence length="316" mass="35363">MASFRSPAIRNLVLGAAPYLRASQRRWAQVHDVRFLATQQPDRVLEKYKEKLAMKAQQEGLKDINELKEVYKEKIEHLKKKATVPLPTVETPPTPPPSPTGSSDTSPTSPFPPPPPAPAVPDQKKASGIPQIKTLSSYLDLKKTRELPQKEIEAIWRLRHLNSEQSLCATIPLNVYGTIEKTAKRFPSFILPLPRPAPHPTEIHFLQWTFPAPDTVVVLFTHLAEFKLRGEFAEPHTTVTHHLELAGEKGLVLMQGQVVKGKGVTVEEAQWLILCLQRFYGEQGQDGARKKLLESFGRGDGAFSVEELVQEAEKVV</sequence>
<keyword evidence="7" id="KW-1185">Reference proteome</keyword>
<evidence type="ECO:0000256" key="3">
    <source>
        <dbReference type="ARBA" id="ARBA00022946"/>
    </source>
</evidence>
<accession>A0ABR4P493</accession>
<evidence type="ECO:0000256" key="2">
    <source>
        <dbReference type="ARBA" id="ARBA00009116"/>
    </source>
</evidence>
<feature type="region of interest" description="Disordered" evidence="5">
    <location>
        <begin position="82"/>
        <end position="127"/>
    </location>
</feature>
<gene>
    <name evidence="6" type="ORF">PVAG01_10916</name>
</gene>
<evidence type="ECO:0000256" key="1">
    <source>
        <dbReference type="ARBA" id="ARBA00004173"/>
    </source>
</evidence>
<dbReference type="Pfam" id="PF06644">
    <property type="entry name" value="ATP11"/>
    <property type="match status" value="1"/>
</dbReference>
<protein>
    <submittedName>
        <fullName evidence="6">F1f0 ATP synthase assembly protein</fullName>
    </submittedName>
</protein>
<proteinExistence type="inferred from homology"/>
<feature type="compositionally biased region" description="Pro residues" evidence="5">
    <location>
        <begin position="109"/>
        <end position="119"/>
    </location>
</feature>
<evidence type="ECO:0000313" key="6">
    <source>
        <dbReference type="EMBL" id="KAL3417906.1"/>
    </source>
</evidence>
<comment type="subcellular location">
    <subcellularLocation>
        <location evidence="1">Mitochondrion</location>
    </subcellularLocation>
</comment>
<dbReference type="Proteomes" id="UP001629113">
    <property type="component" value="Unassembled WGS sequence"/>
</dbReference>
<dbReference type="PANTHER" id="PTHR13126:SF0">
    <property type="entry name" value="ATP SYNTHASE MITOCHONDRIAL F1 COMPLEX ASSEMBLY FACTOR 1"/>
    <property type="match status" value="1"/>
</dbReference>
<evidence type="ECO:0000256" key="4">
    <source>
        <dbReference type="ARBA" id="ARBA00023128"/>
    </source>
</evidence>
<dbReference type="InterPro" id="IPR010591">
    <property type="entry name" value="ATP11"/>
</dbReference>